<dbReference type="RefSeq" id="WP_104936957.1">
    <property type="nucleotide sequence ID" value="NZ_CP021255.1"/>
</dbReference>
<evidence type="ECO:0000313" key="1">
    <source>
        <dbReference type="EMBL" id="AVD71723.1"/>
    </source>
</evidence>
<dbReference type="Pfam" id="PF25159">
    <property type="entry name" value="DUF7826"/>
    <property type="match status" value="1"/>
</dbReference>
<name>A0A2L1GPX1_9BACT</name>
<accession>A0A2L1GPX1</accession>
<dbReference type="AlphaFoldDB" id="A0A2L1GPX1"/>
<dbReference type="KEGG" id="deo:CAY53_09805"/>
<dbReference type="InterPro" id="IPR057148">
    <property type="entry name" value="DUF7826"/>
</dbReference>
<dbReference type="OrthoDB" id="5432101at2"/>
<evidence type="ECO:0000313" key="2">
    <source>
        <dbReference type="Proteomes" id="UP000239867"/>
    </source>
</evidence>
<gene>
    <name evidence="1" type="ORF">CAY53_09805</name>
</gene>
<reference evidence="1 2" key="1">
    <citation type="journal article" date="2018" name="MBio">
        <title>Insights into the evolution of host association through the isolation and characterization of a novel human periodontal pathobiont, Desulfobulbus oralis.</title>
        <authorList>
            <person name="Cross K.L."/>
            <person name="Chirania P."/>
            <person name="Xiong W."/>
            <person name="Beall C.J."/>
            <person name="Elkins J.G."/>
            <person name="Giannone R.J."/>
            <person name="Griffen A.L."/>
            <person name="Guss A.M."/>
            <person name="Hettich R.L."/>
            <person name="Joshi S.S."/>
            <person name="Mokrzan E.M."/>
            <person name="Martin R.K."/>
            <person name="Zhulin I.B."/>
            <person name="Leys E.J."/>
            <person name="Podar M."/>
        </authorList>
    </citation>
    <scope>NUCLEOTIDE SEQUENCE [LARGE SCALE GENOMIC DNA]</scope>
    <source>
        <strain evidence="1 2">ORNL</strain>
    </source>
</reference>
<proteinExistence type="predicted"/>
<protein>
    <submittedName>
        <fullName evidence="1">Uncharacterized protein</fullName>
    </submittedName>
</protein>
<sequence length="171" mass="18948">MMPETETRRQLIENELLMLTNAGELPELALAASLYYLQEEADGPHLSLSQEELAELAHTTALSYESIIRRDLKLENRDKLRFRGLARALVNWQRYTKFCGSRGIATTRFQTEAGKALLAYLTQEKAGQECGEQAASVNCQASDLLLLAQELCVADALPDGWESLCPAATLS</sequence>
<organism evidence="1 2">
    <name type="scientific">Desulfobulbus oralis</name>
    <dbReference type="NCBI Taxonomy" id="1986146"/>
    <lineage>
        <taxon>Bacteria</taxon>
        <taxon>Pseudomonadati</taxon>
        <taxon>Thermodesulfobacteriota</taxon>
        <taxon>Desulfobulbia</taxon>
        <taxon>Desulfobulbales</taxon>
        <taxon>Desulfobulbaceae</taxon>
        <taxon>Desulfobulbus</taxon>
    </lineage>
</organism>
<keyword evidence="2" id="KW-1185">Reference proteome</keyword>
<dbReference type="Proteomes" id="UP000239867">
    <property type="component" value="Chromosome"/>
</dbReference>
<dbReference type="EMBL" id="CP021255">
    <property type="protein sequence ID" value="AVD71723.1"/>
    <property type="molecule type" value="Genomic_DNA"/>
</dbReference>